<dbReference type="RefSeq" id="WP_143106428.1">
    <property type="nucleotide sequence ID" value="NZ_FPBK01000012.1"/>
</dbReference>
<name>A0A1I7I093_9FLAO</name>
<sequence>MKTKILLVFSFILLFSCKDKEDEVMLCCDVPIEGLEGSWKLIQIFSDPGDGSGSWNNVESDKTLSFSDANDMVSSNGSVCNVTMDTDESSSANFVFSPEDETNTYGTITLSNTNCTSAEELNITYNFENSETLTLYYPCIEACGARYVKIDE</sequence>
<dbReference type="PROSITE" id="PS51257">
    <property type="entry name" value="PROKAR_LIPOPROTEIN"/>
    <property type="match status" value="1"/>
</dbReference>
<dbReference type="OrthoDB" id="955522at2"/>
<dbReference type="STRING" id="1224947.SAMN05216480_11228"/>
<dbReference type="EMBL" id="FPBK01000012">
    <property type="protein sequence ID" value="SFU66384.1"/>
    <property type="molecule type" value="Genomic_DNA"/>
</dbReference>
<keyword evidence="2" id="KW-1185">Reference proteome</keyword>
<evidence type="ECO:0000313" key="1">
    <source>
        <dbReference type="EMBL" id="SFU66384.1"/>
    </source>
</evidence>
<evidence type="ECO:0000313" key="2">
    <source>
        <dbReference type="Proteomes" id="UP000199138"/>
    </source>
</evidence>
<organism evidence="1 2">
    <name type="scientific">Pustulibacterium marinum</name>
    <dbReference type="NCBI Taxonomy" id="1224947"/>
    <lineage>
        <taxon>Bacteria</taxon>
        <taxon>Pseudomonadati</taxon>
        <taxon>Bacteroidota</taxon>
        <taxon>Flavobacteriia</taxon>
        <taxon>Flavobacteriales</taxon>
        <taxon>Flavobacteriaceae</taxon>
        <taxon>Pustulibacterium</taxon>
    </lineage>
</organism>
<protein>
    <recommendedName>
        <fullName evidence="3">Lipocalin-like domain-containing protein</fullName>
    </recommendedName>
</protein>
<evidence type="ECO:0008006" key="3">
    <source>
        <dbReference type="Google" id="ProtNLM"/>
    </source>
</evidence>
<proteinExistence type="predicted"/>
<gene>
    <name evidence="1" type="ORF">SAMN05216480_11228</name>
</gene>
<accession>A0A1I7I093</accession>
<reference evidence="1 2" key="1">
    <citation type="submission" date="2016-10" db="EMBL/GenBank/DDBJ databases">
        <authorList>
            <person name="de Groot N.N."/>
        </authorList>
    </citation>
    <scope>NUCLEOTIDE SEQUENCE [LARGE SCALE GENOMIC DNA]</scope>
    <source>
        <strain evidence="1 2">CGMCC 1.12333</strain>
    </source>
</reference>
<dbReference type="Proteomes" id="UP000199138">
    <property type="component" value="Unassembled WGS sequence"/>
</dbReference>
<dbReference type="AlphaFoldDB" id="A0A1I7I093"/>